<dbReference type="OMA" id="DHGRLCD"/>
<dbReference type="GeneID" id="71991259"/>
<dbReference type="OrthoDB" id="10465798at2759"/>
<organism evidence="2 3">
    <name type="scientific">Passalora fulva</name>
    <name type="common">Tomato leaf mold</name>
    <name type="synonym">Cladosporium fulvum</name>
    <dbReference type="NCBI Taxonomy" id="5499"/>
    <lineage>
        <taxon>Eukaryota</taxon>
        <taxon>Fungi</taxon>
        <taxon>Dikarya</taxon>
        <taxon>Ascomycota</taxon>
        <taxon>Pezizomycotina</taxon>
        <taxon>Dothideomycetes</taxon>
        <taxon>Dothideomycetidae</taxon>
        <taxon>Mycosphaerellales</taxon>
        <taxon>Mycosphaerellaceae</taxon>
        <taxon>Fulvia</taxon>
    </lineage>
</organism>
<accession>A0A9Q8PEI0</accession>
<dbReference type="RefSeq" id="XP_047765322.1">
    <property type="nucleotide sequence ID" value="XM_047910529.1"/>
</dbReference>
<dbReference type="AlphaFoldDB" id="A0A9Q8PEI0"/>
<name>A0A9Q8PEI0_PASFU</name>
<feature type="compositionally biased region" description="Low complexity" evidence="1">
    <location>
        <begin position="316"/>
        <end position="327"/>
    </location>
</feature>
<feature type="region of interest" description="Disordered" evidence="1">
    <location>
        <begin position="354"/>
        <end position="379"/>
    </location>
</feature>
<sequence length="459" mass="50470">MSANTISTIYRTPESAAASPDLLSGTPTAPGRNRATSEDGYFNITWSEELKGLPSAISMSRSNITEQEIILSSPPAGLLFKRRLWNRETDHGRLCDPDGWQGSLENEERFEEQRQINEEWLEDRDLLPLDPSVFKKVDWKKHATLFEVPVSPKTILIEGGIVECPWVQAAEAHGSLNNSRRHHARLQANLQWMSERGESPLSVDTFTAINWYTGSSKEDPHSMSSPRGTEYVFPEADTVRYDSFIGNTRYQYAYSSPSPTTDSLISFADLISKYNYAFGSGDKSPGSSIGRTQFPYPSPSSIGRTQYPYPSPTSPPSLTNDTSSDSSSYDDEEPILQTAAIALVISPRSSKASMLSAGNVSQARRSPRGSATFGMPMQEGEGPVELRVTQDELRGPPSPVVRLIVIGGKAVRQGDEDDSGPGWASDSLLRTPTVAGHRPCGIWKKTKGVFGRLDCRGRK</sequence>
<proteinExistence type="predicted"/>
<keyword evidence="3" id="KW-1185">Reference proteome</keyword>
<protein>
    <submittedName>
        <fullName evidence="2">Uncharacterized protein</fullName>
    </submittedName>
</protein>
<dbReference type="KEGG" id="ffu:CLAFUR5_11381"/>
<reference evidence="2" key="2">
    <citation type="journal article" date="2022" name="Microb. Genom.">
        <title>A chromosome-scale genome assembly of the tomato pathogen Cladosporium fulvum reveals a compartmentalized genome architecture and the presence of a dispensable chromosome.</title>
        <authorList>
            <person name="Zaccaron A.Z."/>
            <person name="Chen L.H."/>
            <person name="Samaras A."/>
            <person name="Stergiopoulos I."/>
        </authorList>
    </citation>
    <scope>NUCLEOTIDE SEQUENCE</scope>
    <source>
        <strain evidence="2">Race5_Kim</strain>
    </source>
</reference>
<reference evidence="2" key="1">
    <citation type="submission" date="2021-12" db="EMBL/GenBank/DDBJ databases">
        <authorList>
            <person name="Zaccaron A."/>
            <person name="Stergiopoulos I."/>
        </authorList>
    </citation>
    <scope>NUCLEOTIDE SEQUENCE</scope>
    <source>
        <strain evidence="2">Race5_Kim</strain>
    </source>
</reference>
<feature type="region of interest" description="Disordered" evidence="1">
    <location>
        <begin position="282"/>
        <end position="331"/>
    </location>
</feature>
<feature type="region of interest" description="Disordered" evidence="1">
    <location>
        <begin position="17"/>
        <end position="38"/>
    </location>
</feature>
<evidence type="ECO:0000313" key="3">
    <source>
        <dbReference type="Proteomes" id="UP000756132"/>
    </source>
</evidence>
<evidence type="ECO:0000256" key="1">
    <source>
        <dbReference type="SAM" id="MobiDB-lite"/>
    </source>
</evidence>
<dbReference type="Proteomes" id="UP000756132">
    <property type="component" value="Chromosome 8"/>
</dbReference>
<gene>
    <name evidence="2" type="ORF">CLAFUR5_11381</name>
</gene>
<dbReference type="EMBL" id="CP090170">
    <property type="protein sequence ID" value="UJO20956.1"/>
    <property type="molecule type" value="Genomic_DNA"/>
</dbReference>
<evidence type="ECO:0000313" key="2">
    <source>
        <dbReference type="EMBL" id="UJO20956.1"/>
    </source>
</evidence>
<feature type="compositionally biased region" description="Polar residues" evidence="1">
    <location>
        <begin position="354"/>
        <end position="364"/>
    </location>
</feature>